<dbReference type="Gene3D" id="3.15.20.10">
    <property type="entry name" value="Bactericidal permeability-increasing protein, domain 2"/>
    <property type="match status" value="1"/>
</dbReference>
<comment type="similarity">
    <text evidence="3">Belongs to the PTH2 family.</text>
</comment>
<sequence>MTGFRQPSFVSFGPHPPNQFVIRITDFDFYVAGQLGGTISVIIQLPVVGRVLVTGQRVSVAAFFDIQKSVNDQPYLRMTGCQIDGGVVQTRVADVGLFTDTINSKYQASAQSFFRESMSASSKAQLQEAICENIYRLTQQHFSSRLSKLPTRVSARSLFKTFFNDRLKHIIIDLTLLDASASRDDFTVGMSGQVSSTKTNEASPYLVPFPFRMPHNTQRRMAEIAISEYTVNSMLYQAHRTNSLLFHVDSHSPGVGSLLKTTCSVDEVCLSDQVEEEVAVLDTENWENIRGPREDEDINEYLRIKALSNANLDISDNPPEPDNASIRAERGSPTPSSVTVDNLPSLPDPVQLVGVSDPFGLGELPEINNELYAQLLDLGFDDFTARLALIRTANTGVEEAVNWIIERSNPSDFEDNSSSSDGGDDVEMGGGRTHKMVLVANMSLKMGTGKLAAQVGHATLGVYRQAMNSEAGREAVEAWTRHGQVKIVVRGNSTEELMDMCKSAKDGGCFCYLVQDAGYTQIPPGSRTVLGIFGTVEQPPSDDDVKVAITEYPQAQQRDSEPVWDWIRIMIEYDESISR</sequence>
<evidence type="ECO:0000313" key="8">
    <source>
        <dbReference type="Proteomes" id="UP000230423"/>
    </source>
</evidence>
<dbReference type="InterPro" id="IPR023476">
    <property type="entry name" value="Pep_tRNA_hydro_II_dom_sf"/>
</dbReference>
<dbReference type="SUPFAM" id="SSF55394">
    <property type="entry name" value="Bactericidal permeability-increasing protein, BPI"/>
    <property type="match status" value="1"/>
</dbReference>
<dbReference type="OrthoDB" id="1733656at2759"/>
<feature type="region of interest" description="Disordered" evidence="5">
    <location>
        <begin position="409"/>
        <end position="430"/>
    </location>
</feature>
<dbReference type="EMBL" id="KZ346802">
    <property type="protein sequence ID" value="PIO69044.1"/>
    <property type="molecule type" value="Genomic_DNA"/>
</dbReference>
<dbReference type="Gene3D" id="1.10.8.10">
    <property type="entry name" value="DNA helicase RuvA subunit, C-terminal domain"/>
    <property type="match status" value="1"/>
</dbReference>
<proteinExistence type="inferred from homology"/>
<dbReference type="InterPro" id="IPR017943">
    <property type="entry name" value="Bactericidal_perm-incr_a/b_dom"/>
</dbReference>
<evidence type="ECO:0000256" key="3">
    <source>
        <dbReference type="ARBA" id="ARBA00038050"/>
    </source>
</evidence>
<dbReference type="Gene3D" id="3.40.1490.10">
    <property type="entry name" value="Bit1"/>
    <property type="match status" value="1"/>
</dbReference>
<dbReference type="SUPFAM" id="SSF102462">
    <property type="entry name" value="Peptidyl-tRNA hydrolase II"/>
    <property type="match status" value="1"/>
</dbReference>
<feature type="domain" description="UBA" evidence="6">
    <location>
        <begin position="366"/>
        <end position="407"/>
    </location>
</feature>
<evidence type="ECO:0000256" key="1">
    <source>
        <dbReference type="ARBA" id="ARBA00013260"/>
    </source>
</evidence>
<dbReference type="GO" id="GO:0008289">
    <property type="term" value="F:lipid binding"/>
    <property type="evidence" value="ECO:0007669"/>
    <property type="project" value="InterPro"/>
</dbReference>
<dbReference type="Pfam" id="PF01981">
    <property type="entry name" value="PTH2"/>
    <property type="match status" value="1"/>
</dbReference>
<dbReference type="PANTHER" id="PTHR12649:SF11">
    <property type="entry name" value="PEPTIDYL-TRNA HYDROLASE 2, MITOCHONDRIAL"/>
    <property type="match status" value="1"/>
</dbReference>
<dbReference type="Proteomes" id="UP000230423">
    <property type="component" value="Unassembled WGS sequence"/>
</dbReference>
<dbReference type="Pfam" id="PF22562">
    <property type="entry name" value="UBA_7"/>
    <property type="match status" value="1"/>
</dbReference>
<evidence type="ECO:0000256" key="4">
    <source>
        <dbReference type="ARBA" id="ARBA00048707"/>
    </source>
</evidence>
<organism evidence="7 8">
    <name type="scientific">Teladorsagia circumcincta</name>
    <name type="common">Brown stomach worm</name>
    <name type="synonym">Ostertagia circumcincta</name>
    <dbReference type="NCBI Taxonomy" id="45464"/>
    <lineage>
        <taxon>Eukaryota</taxon>
        <taxon>Metazoa</taxon>
        <taxon>Ecdysozoa</taxon>
        <taxon>Nematoda</taxon>
        <taxon>Chromadorea</taxon>
        <taxon>Rhabditida</taxon>
        <taxon>Rhabditina</taxon>
        <taxon>Rhabditomorpha</taxon>
        <taxon>Strongyloidea</taxon>
        <taxon>Trichostrongylidae</taxon>
        <taxon>Teladorsagia</taxon>
    </lineage>
</organism>
<dbReference type="InterPro" id="IPR009060">
    <property type="entry name" value="UBA-like_sf"/>
</dbReference>
<keyword evidence="8" id="KW-1185">Reference proteome</keyword>
<keyword evidence="2 7" id="KW-0378">Hydrolase</keyword>
<dbReference type="PROSITE" id="PS50030">
    <property type="entry name" value="UBA"/>
    <property type="match status" value="1"/>
</dbReference>
<protein>
    <recommendedName>
        <fullName evidence="1">peptidyl-tRNA hydrolase</fullName>
        <ecNumber evidence="1">3.1.1.29</ecNumber>
    </recommendedName>
</protein>
<dbReference type="EC" id="3.1.1.29" evidence="1"/>
<dbReference type="GO" id="GO:0005829">
    <property type="term" value="C:cytosol"/>
    <property type="evidence" value="ECO:0007669"/>
    <property type="project" value="TreeGrafter"/>
</dbReference>
<dbReference type="Pfam" id="PF02886">
    <property type="entry name" value="LBP_BPI_CETP_C"/>
    <property type="match status" value="1"/>
</dbReference>
<feature type="region of interest" description="Disordered" evidence="5">
    <location>
        <begin position="312"/>
        <end position="347"/>
    </location>
</feature>
<evidence type="ECO:0000313" key="7">
    <source>
        <dbReference type="EMBL" id="PIO69044.1"/>
    </source>
</evidence>
<dbReference type="InterPro" id="IPR001124">
    <property type="entry name" value="Lipid-bd_serum_glycop_C"/>
</dbReference>
<dbReference type="CDD" id="cd02430">
    <property type="entry name" value="PTH2"/>
    <property type="match status" value="1"/>
</dbReference>
<dbReference type="Gene3D" id="3.15.10.10">
    <property type="entry name" value="Bactericidal permeability-increasing protein, domain 1"/>
    <property type="match status" value="1"/>
</dbReference>
<dbReference type="GO" id="GO:0004045">
    <property type="term" value="F:peptidyl-tRNA hydrolase activity"/>
    <property type="evidence" value="ECO:0007669"/>
    <property type="project" value="UniProtKB-EC"/>
</dbReference>
<comment type="catalytic activity">
    <reaction evidence="4">
        <text>an N-acyl-L-alpha-aminoacyl-tRNA + H2O = an N-acyl-L-amino acid + a tRNA + H(+)</text>
        <dbReference type="Rhea" id="RHEA:54448"/>
        <dbReference type="Rhea" id="RHEA-COMP:10123"/>
        <dbReference type="Rhea" id="RHEA-COMP:13883"/>
        <dbReference type="ChEBI" id="CHEBI:15377"/>
        <dbReference type="ChEBI" id="CHEBI:15378"/>
        <dbReference type="ChEBI" id="CHEBI:59874"/>
        <dbReference type="ChEBI" id="CHEBI:78442"/>
        <dbReference type="ChEBI" id="CHEBI:138191"/>
        <dbReference type="EC" id="3.1.1.29"/>
    </reaction>
</comment>
<evidence type="ECO:0000259" key="6">
    <source>
        <dbReference type="PROSITE" id="PS50030"/>
    </source>
</evidence>
<evidence type="ECO:0000256" key="2">
    <source>
        <dbReference type="ARBA" id="ARBA00022801"/>
    </source>
</evidence>
<dbReference type="FunFam" id="3.40.1490.10:FF:000002">
    <property type="entry name" value="Peptidyl-tRNA hydrolase 2, mitochondrial"/>
    <property type="match status" value="1"/>
</dbReference>
<dbReference type="NCBIfam" id="TIGR00283">
    <property type="entry name" value="arch_pth2"/>
    <property type="match status" value="1"/>
</dbReference>
<evidence type="ECO:0000256" key="5">
    <source>
        <dbReference type="SAM" id="MobiDB-lite"/>
    </source>
</evidence>
<dbReference type="PANTHER" id="PTHR12649">
    <property type="entry name" value="PEPTIDYL-TRNA HYDROLASE 2"/>
    <property type="match status" value="1"/>
</dbReference>
<name>A0A2G9UFM5_TELCI</name>
<dbReference type="SUPFAM" id="SSF46934">
    <property type="entry name" value="UBA-like"/>
    <property type="match status" value="1"/>
</dbReference>
<dbReference type="InterPro" id="IPR002833">
    <property type="entry name" value="PTH2"/>
</dbReference>
<accession>A0A2G9UFM5</accession>
<gene>
    <name evidence="7" type="ORF">TELCIR_09150</name>
</gene>
<feature type="compositionally biased region" description="Polar residues" evidence="5">
    <location>
        <begin position="333"/>
        <end position="342"/>
    </location>
</feature>
<dbReference type="InterPro" id="IPR015940">
    <property type="entry name" value="UBA"/>
</dbReference>
<reference evidence="7 8" key="1">
    <citation type="submission" date="2015-09" db="EMBL/GenBank/DDBJ databases">
        <title>Draft genome of the parasitic nematode Teladorsagia circumcincta isolate WARC Sus (inbred).</title>
        <authorList>
            <person name="Mitreva M."/>
        </authorList>
    </citation>
    <scope>NUCLEOTIDE SEQUENCE [LARGE SCALE GENOMIC DNA]</scope>
    <source>
        <strain evidence="7 8">S</strain>
    </source>
</reference>
<dbReference type="AlphaFoldDB" id="A0A2G9UFM5"/>